<feature type="transmembrane region" description="Helical" evidence="9">
    <location>
        <begin position="309"/>
        <end position="330"/>
    </location>
</feature>
<comment type="function">
    <text evidence="9">Proteolytically removes the C-terminal three residues of farnesylated proteins.</text>
</comment>
<evidence type="ECO:0000259" key="11">
    <source>
        <dbReference type="Pfam" id="PF16491"/>
    </source>
</evidence>
<dbReference type="EMBL" id="CATQJL010000112">
    <property type="protein sequence ID" value="CAJ0593531.1"/>
    <property type="molecule type" value="Genomic_DNA"/>
</dbReference>
<keyword evidence="5 9" id="KW-0482">Metalloprotease</keyword>
<comment type="subcellular location">
    <subcellularLocation>
        <location evidence="9">Endoplasmic reticulum membrane</location>
        <topology evidence="9">Multi-pass membrane protein</topology>
    </subcellularLocation>
</comment>
<reference evidence="12" key="1">
    <citation type="submission" date="2023-07" db="EMBL/GenBank/DDBJ databases">
        <authorList>
            <consortium name="CYATHOMIX"/>
        </authorList>
    </citation>
    <scope>NUCLEOTIDE SEQUENCE</scope>
    <source>
        <strain evidence="12">N/A</strain>
    </source>
</reference>
<dbReference type="Pfam" id="PF01435">
    <property type="entry name" value="Peptidase_M48"/>
    <property type="match status" value="1"/>
</dbReference>
<feature type="domain" description="CAAX prenyl protease 1 N-terminal" evidence="11">
    <location>
        <begin position="28"/>
        <end position="200"/>
    </location>
</feature>
<proteinExistence type="inferred from homology"/>
<dbReference type="GO" id="GO:0005789">
    <property type="term" value="C:endoplasmic reticulum membrane"/>
    <property type="evidence" value="ECO:0007669"/>
    <property type="project" value="UniProtKB-SubCell"/>
</dbReference>
<evidence type="ECO:0000256" key="1">
    <source>
        <dbReference type="ARBA" id="ARBA00022670"/>
    </source>
</evidence>
<feature type="binding site" evidence="8">
    <location>
        <position position="302"/>
    </location>
    <ligand>
        <name>Zn(2+)</name>
        <dbReference type="ChEBI" id="CHEBI:29105"/>
        <note>catalytic</note>
    </ligand>
</feature>
<keyword evidence="2 8" id="KW-0479">Metal-binding</keyword>
<evidence type="ECO:0000313" key="12">
    <source>
        <dbReference type="EMBL" id="CAJ0593531.1"/>
    </source>
</evidence>
<dbReference type="GO" id="GO:0004222">
    <property type="term" value="F:metalloendopeptidase activity"/>
    <property type="evidence" value="ECO:0007669"/>
    <property type="project" value="UniProtKB-UniRule"/>
</dbReference>
<comment type="caution">
    <text evidence="12">The sequence shown here is derived from an EMBL/GenBank/DDBJ whole genome shotgun (WGS) entry which is preliminary data.</text>
</comment>
<dbReference type="Gene3D" id="3.30.2010.10">
    <property type="entry name" value="Metalloproteases ('zincins'), catalytic domain"/>
    <property type="match status" value="1"/>
</dbReference>
<evidence type="ECO:0000256" key="7">
    <source>
        <dbReference type="PIRSR" id="PIRSR627057-1"/>
    </source>
</evidence>
<keyword evidence="3 9" id="KW-0378">Hydrolase</keyword>
<dbReference type="CDD" id="cd07343">
    <property type="entry name" value="M48A_Zmpste24p_like"/>
    <property type="match status" value="1"/>
</dbReference>
<feature type="domain" description="Peptidase M48" evidence="10">
    <location>
        <begin position="204"/>
        <end position="433"/>
    </location>
</feature>
<keyword evidence="9" id="KW-0812">Transmembrane</keyword>
<feature type="binding site" evidence="8">
    <location>
        <position position="298"/>
    </location>
    <ligand>
        <name>Zn(2+)</name>
        <dbReference type="ChEBI" id="CHEBI:29105"/>
        <note>catalytic</note>
    </ligand>
</feature>
<sequence length="435" mass="50798">MNALLLLVLIAVHWLCYLWKCYLLYREYKVHRNNEKRPQHVEELISEEDYAKARAYILDRHKYTFAYDLFDQIWTTFLYTSGFIAWFWHLSSRFPSQSFAFLIIKLVIDYVVDLPWKWYNNFVVEEKHGFNKQTLSFFMKDYGKKLLLELVIYTVLLISTLWLFESGVPYFVFYVWLIVSIFVVILYYIYPIYISPLFDKFVPLPDGELKKAVEKQAESVGFPLKEVFVVLGSKRSAHSNAYCFGLGKNQRIALYDTLLNIDDKRKVQELCGEPNETRETSEKGTGLSDGEIVAVLGHELGHWSLCHNLILLFSVNINTLLMLIVFANFYKWKPLYEVFAFSSTPTIIGILLVFNFILGPYLQVYKIVSATTVRQCEYAADRFSAKLGHGEELITALIKFEKDNLIMPIDDPLYSMCVHTHPTIMERIAALKKKE</sequence>
<feature type="binding site" evidence="8">
    <location>
        <position position="377"/>
    </location>
    <ligand>
        <name>Zn(2+)</name>
        <dbReference type="ChEBI" id="CHEBI:29105"/>
        <note>catalytic</note>
    </ligand>
</feature>
<organism evidence="12 13">
    <name type="scientific">Cylicocyclus nassatus</name>
    <name type="common">Nematode worm</name>
    <dbReference type="NCBI Taxonomy" id="53992"/>
    <lineage>
        <taxon>Eukaryota</taxon>
        <taxon>Metazoa</taxon>
        <taxon>Ecdysozoa</taxon>
        <taxon>Nematoda</taxon>
        <taxon>Chromadorea</taxon>
        <taxon>Rhabditida</taxon>
        <taxon>Rhabditina</taxon>
        <taxon>Rhabditomorpha</taxon>
        <taxon>Strongyloidea</taxon>
        <taxon>Strongylidae</taxon>
        <taxon>Cylicocyclus</taxon>
    </lineage>
</organism>
<keyword evidence="13" id="KW-1185">Reference proteome</keyword>
<dbReference type="InterPro" id="IPR001915">
    <property type="entry name" value="Peptidase_M48"/>
</dbReference>
<gene>
    <name evidence="12" type="ORF">CYNAS_LOCUS5514</name>
</gene>
<dbReference type="InterPro" id="IPR032456">
    <property type="entry name" value="Peptidase_M48_N"/>
</dbReference>
<comment type="catalytic activity">
    <reaction evidence="6 9">
        <text>Hydrolyzes the peptide bond -P2-(S-farnesyl or geranylgeranyl)C-P1'-P2'-P3'-COOH where P1' and P2' are amino acids with aliphatic side chains and P3' is any C-terminal residue.</text>
        <dbReference type="EC" id="3.4.24.84"/>
    </reaction>
</comment>
<evidence type="ECO:0000256" key="9">
    <source>
        <dbReference type="RuleBase" id="RU366005"/>
    </source>
</evidence>
<evidence type="ECO:0000313" key="13">
    <source>
        <dbReference type="Proteomes" id="UP001176961"/>
    </source>
</evidence>
<dbReference type="Proteomes" id="UP001176961">
    <property type="component" value="Unassembled WGS sequence"/>
</dbReference>
<keyword evidence="4 8" id="KW-0862">Zinc</keyword>
<accession>A0AA36GI24</accession>
<dbReference type="Pfam" id="PF16491">
    <property type="entry name" value="Peptidase_M48_N"/>
    <property type="match status" value="1"/>
</dbReference>
<dbReference type="GO" id="GO:0071586">
    <property type="term" value="P:CAAX-box protein processing"/>
    <property type="evidence" value="ECO:0007669"/>
    <property type="project" value="UniProtKB-UniRule"/>
</dbReference>
<keyword evidence="1 9" id="KW-0645">Protease</keyword>
<dbReference type="EC" id="3.4.24.84" evidence="9"/>
<name>A0AA36GI24_CYLNA</name>
<dbReference type="AlphaFoldDB" id="A0AA36GI24"/>
<protein>
    <recommendedName>
        <fullName evidence="9">CAAX prenyl protease</fullName>
        <ecNumber evidence="9">3.4.24.84</ecNumber>
    </recommendedName>
</protein>
<feature type="transmembrane region" description="Helical" evidence="9">
    <location>
        <begin position="336"/>
        <end position="358"/>
    </location>
</feature>
<feature type="transmembrane region" description="Helical" evidence="9">
    <location>
        <begin position="146"/>
        <end position="164"/>
    </location>
</feature>
<dbReference type="GO" id="GO:0046872">
    <property type="term" value="F:metal ion binding"/>
    <property type="evidence" value="ECO:0007669"/>
    <property type="project" value="UniProtKB-UniRule"/>
</dbReference>
<dbReference type="PANTHER" id="PTHR10120">
    <property type="entry name" value="CAAX PRENYL PROTEASE 1"/>
    <property type="match status" value="1"/>
</dbReference>
<feature type="transmembrane region" description="Helical" evidence="9">
    <location>
        <begin position="170"/>
        <end position="190"/>
    </location>
</feature>
<feature type="active site" evidence="7">
    <location>
        <position position="299"/>
    </location>
</feature>
<keyword evidence="9" id="KW-1133">Transmembrane helix</keyword>
<comment type="cofactor">
    <cofactor evidence="8 9">
        <name>Zn(2+)</name>
        <dbReference type="ChEBI" id="CHEBI:29105"/>
    </cofactor>
    <text evidence="8 9">Binds 1 zinc ion per subunit.</text>
</comment>
<evidence type="ECO:0000256" key="4">
    <source>
        <dbReference type="ARBA" id="ARBA00022833"/>
    </source>
</evidence>
<feature type="transmembrane region" description="Helical" evidence="9">
    <location>
        <begin position="6"/>
        <end position="25"/>
    </location>
</feature>
<keyword evidence="9" id="KW-0256">Endoplasmic reticulum</keyword>
<evidence type="ECO:0000256" key="8">
    <source>
        <dbReference type="PIRSR" id="PIRSR627057-2"/>
    </source>
</evidence>
<evidence type="ECO:0000256" key="3">
    <source>
        <dbReference type="ARBA" id="ARBA00022801"/>
    </source>
</evidence>
<evidence type="ECO:0000259" key="10">
    <source>
        <dbReference type="Pfam" id="PF01435"/>
    </source>
</evidence>
<keyword evidence="9" id="KW-0472">Membrane</keyword>
<dbReference type="InterPro" id="IPR027057">
    <property type="entry name" value="CAXX_Prtase_1"/>
</dbReference>
<evidence type="ECO:0000256" key="5">
    <source>
        <dbReference type="ARBA" id="ARBA00023049"/>
    </source>
</evidence>
<feature type="active site" description="Proton donor" evidence="7">
    <location>
        <position position="381"/>
    </location>
</feature>
<comment type="similarity">
    <text evidence="9">Belongs to the peptidase M48A family.</text>
</comment>
<evidence type="ECO:0000256" key="2">
    <source>
        <dbReference type="ARBA" id="ARBA00022723"/>
    </source>
</evidence>
<evidence type="ECO:0000256" key="6">
    <source>
        <dbReference type="ARBA" id="ARBA00044456"/>
    </source>
</evidence>